<dbReference type="STRING" id="1121449.SAMN02745704_00151"/>
<name>A0A1T4W2L0_9BACT</name>
<dbReference type="Proteomes" id="UP000190027">
    <property type="component" value="Unassembled WGS sequence"/>
</dbReference>
<dbReference type="AlphaFoldDB" id="A0A1T4W2L0"/>
<evidence type="ECO:0000256" key="1">
    <source>
        <dbReference type="SAM" id="Phobius"/>
    </source>
</evidence>
<reference evidence="2 3" key="1">
    <citation type="submission" date="2017-02" db="EMBL/GenBank/DDBJ databases">
        <authorList>
            <person name="Peterson S.W."/>
        </authorList>
    </citation>
    <scope>NUCLEOTIDE SEQUENCE [LARGE SCALE GENOMIC DNA]</scope>
    <source>
        <strain evidence="2 3">DSM 16080</strain>
    </source>
</reference>
<keyword evidence="1" id="KW-0812">Transmembrane</keyword>
<keyword evidence="1" id="KW-1133">Transmembrane helix</keyword>
<organism evidence="2 3">
    <name type="scientific">Paucidesulfovibrio gracilis DSM 16080</name>
    <dbReference type="NCBI Taxonomy" id="1121449"/>
    <lineage>
        <taxon>Bacteria</taxon>
        <taxon>Pseudomonadati</taxon>
        <taxon>Thermodesulfobacteriota</taxon>
        <taxon>Desulfovibrionia</taxon>
        <taxon>Desulfovibrionales</taxon>
        <taxon>Desulfovibrionaceae</taxon>
        <taxon>Paucidesulfovibrio</taxon>
    </lineage>
</organism>
<feature type="transmembrane region" description="Helical" evidence="1">
    <location>
        <begin position="30"/>
        <end position="50"/>
    </location>
</feature>
<dbReference type="Pfam" id="PF10066">
    <property type="entry name" value="DUF2304"/>
    <property type="match status" value="1"/>
</dbReference>
<feature type="transmembrane region" description="Helical" evidence="1">
    <location>
        <begin position="6"/>
        <end position="23"/>
    </location>
</feature>
<evidence type="ECO:0000313" key="3">
    <source>
        <dbReference type="Proteomes" id="UP000190027"/>
    </source>
</evidence>
<dbReference type="InterPro" id="IPR019277">
    <property type="entry name" value="DUF2304"/>
</dbReference>
<sequence length="118" mass="13636">MTSIRIIGAVLALCFCYVAFRHLRKGKLSYNYLLWWGICLFFVLIFGIFPGLVDWLGSHLQIGYPPILIIIIAVLLLMIKMLTMDIERTKHEYQLRILTQKVAELEALLQHGQNDTSE</sequence>
<evidence type="ECO:0008006" key="4">
    <source>
        <dbReference type="Google" id="ProtNLM"/>
    </source>
</evidence>
<keyword evidence="3" id="KW-1185">Reference proteome</keyword>
<feature type="transmembrane region" description="Helical" evidence="1">
    <location>
        <begin position="62"/>
        <end position="82"/>
    </location>
</feature>
<protein>
    <recommendedName>
        <fullName evidence="4">DUF2304 domain-containing protein</fullName>
    </recommendedName>
</protein>
<dbReference type="OrthoDB" id="5457878at2"/>
<evidence type="ECO:0000313" key="2">
    <source>
        <dbReference type="EMBL" id="SKA71500.1"/>
    </source>
</evidence>
<gene>
    <name evidence="2" type="ORF">SAMN02745704_00151</name>
</gene>
<dbReference type="EMBL" id="FUYC01000001">
    <property type="protein sequence ID" value="SKA71500.1"/>
    <property type="molecule type" value="Genomic_DNA"/>
</dbReference>
<accession>A0A1T4W2L0</accession>
<dbReference type="RefSeq" id="WP_159447083.1">
    <property type="nucleotide sequence ID" value="NZ_FUYC01000001.1"/>
</dbReference>
<proteinExistence type="predicted"/>
<keyword evidence="1" id="KW-0472">Membrane</keyword>